<feature type="compositionally biased region" description="Polar residues" evidence="5">
    <location>
        <begin position="224"/>
        <end position="236"/>
    </location>
</feature>
<evidence type="ECO:0000256" key="1">
    <source>
        <dbReference type="ARBA" id="ARBA00008175"/>
    </source>
</evidence>
<dbReference type="FunFam" id="1.20.5.420:FF:000005">
    <property type="entry name" value="Hsc70 cochaperone (SGT), putative"/>
    <property type="match status" value="1"/>
</dbReference>
<sequence>MVATENKKALVYSILEFLQKSCQDGTVNQDDTGSIEVAMQCIGEAFGVDVADEAQKELYSTKPANLLSIFDVYLNTKKSTKSPASASAASTAPKVESKFLFASISEEDKQAAEQKKAEGNRKVAERNYPEAIKLYTEAISLNGNNAVYYANRAAAYSQQGDHQKAVDDAEKAIQVDSKYSKAYSRMGIKMLLRRMKKVWNSIPTMPLLKALWLLLKSKLNSGSVERSASEPSNSGLPNFPGGMPDLGSLLSNPALMNMAKQMMDSGALNNLMNNPNIAQMAQQMMGGNGGAPNFEEMMNDPEMKRLAREAMGGAGGAGGAKPEDKQ</sequence>
<dbReference type="InterPro" id="IPR011990">
    <property type="entry name" value="TPR-like_helical_dom_sf"/>
</dbReference>
<dbReference type="PANTHER" id="PTHR45831">
    <property type="entry name" value="LD24721P"/>
    <property type="match status" value="1"/>
</dbReference>
<dbReference type="EMBL" id="LN723807">
    <property type="protein sequence ID" value="CEP10317.1"/>
    <property type="molecule type" value="Genomic_DNA"/>
</dbReference>
<dbReference type="PROSITE" id="PS50005">
    <property type="entry name" value="TPR"/>
    <property type="match status" value="2"/>
</dbReference>
<evidence type="ECO:0000313" key="7">
    <source>
        <dbReference type="EMBL" id="CEP10317.1"/>
    </source>
</evidence>
<dbReference type="OrthoDB" id="2335338at2759"/>
<dbReference type="Gene3D" id="1.25.40.10">
    <property type="entry name" value="Tetratricopeptide repeat domain"/>
    <property type="match status" value="1"/>
</dbReference>
<keyword evidence="8" id="KW-1185">Reference proteome</keyword>
<organism evidence="7 8">
    <name type="scientific">Parasitella parasitica</name>
    <dbReference type="NCBI Taxonomy" id="35722"/>
    <lineage>
        <taxon>Eukaryota</taxon>
        <taxon>Fungi</taxon>
        <taxon>Fungi incertae sedis</taxon>
        <taxon>Mucoromycota</taxon>
        <taxon>Mucoromycotina</taxon>
        <taxon>Mucoromycetes</taxon>
        <taxon>Mucorales</taxon>
        <taxon>Mucorineae</taxon>
        <taxon>Mucoraceae</taxon>
        <taxon>Parasitella</taxon>
    </lineage>
</organism>
<feature type="repeat" description="TPR" evidence="4">
    <location>
        <begin position="146"/>
        <end position="179"/>
    </location>
</feature>
<comment type="similarity">
    <text evidence="1">Belongs to the SGT family.</text>
</comment>
<dbReference type="GO" id="GO:0016020">
    <property type="term" value="C:membrane"/>
    <property type="evidence" value="ECO:0007669"/>
    <property type="project" value="TreeGrafter"/>
</dbReference>
<protein>
    <recommendedName>
        <fullName evidence="6">SGTA homodimerisation domain-containing protein</fullName>
    </recommendedName>
</protein>
<dbReference type="AlphaFoldDB" id="A0A0B7MYV9"/>
<dbReference type="Gene3D" id="1.20.5.420">
    <property type="entry name" value="Immunoglobulin FC, subunit C"/>
    <property type="match status" value="1"/>
</dbReference>
<evidence type="ECO:0000313" key="8">
    <source>
        <dbReference type="Proteomes" id="UP000054107"/>
    </source>
</evidence>
<feature type="domain" description="SGTA homodimerisation" evidence="6">
    <location>
        <begin position="6"/>
        <end position="71"/>
    </location>
</feature>
<dbReference type="STRING" id="35722.A0A0B7MYV9"/>
<dbReference type="GO" id="GO:0060090">
    <property type="term" value="F:molecular adaptor activity"/>
    <property type="evidence" value="ECO:0007669"/>
    <property type="project" value="TreeGrafter"/>
</dbReference>
<evidence type="ECO:0000259" key="6">
    <source>
        <dbReference type="Pfam" id="PF16546"/>
    </source>
</evidence>
<feature type="repeat" description="TPR" evidence="4">
    <location>
        <begin position="112"/>
        <end position="145"/>
    </location>
</feature>
<gene>
    <name evidence="7" type="primary">PARPA_03987.1 scaffold 10876</name>
</gene>
<keyword evidence="3 4" id="KW-0802">TPR repeat</keyword>
<dbReference type="GO" id="GO:0006620">
    <property type="term" value="P:post-translational protein targeting to endoplasmic reticulum membrane"/>
    <property type="evidence" value="ECO:0007669"/>
    <property type="project" value="TreeGrafter"/>
</dbReference>
<dbReference type="Pfam" id="PF00515">
    <property type="entry name" value="TPR_1"/>
    <property type="match status" value="1"/>
</dbReference>
<dbReference type="InterPro" id="IPR019734">
    <property type="entry name" value="TPR_rpt"/>
</dbReference>
<keyword evidence="2" id="KW-0677">Repeat</keyword>
<name>A0A0B7MYV9_9FUNG</name>
<accession>A0A0B7MYV9</accession>
<dbReference type="Pfam" id="PF16546">
    <property type="entry name" value="SGTA_dimer"/>
    <property type="match status" value="1"/>
</dbReference>
<feature type="region of interest" description="Disordered" evidence="5">
    <location>
        <begin position="224"/>
        <end position="243"/>
    </location>
</feature>
<dbReference type="InterPro" id="IPR032374">
    <property type="entry name" value="SGTA_dimer"/>
</dbReference>
<dbReference type="SUPFAM" id="SSF48452">
    <property type="entry name" value="TPR-like"/>
    <property type="match status" value="1"/>
</dbReference>
<dbReference type="Proteomes" id="UP000054107">
    <property type="component" value="Unassembled WGS sequence"/>
</dbReference>
<reference evidence="7 8" key="1">
    <citation type="submission" date="2014-09" db="EMBL/GenBank/DDBJ databases">
        <authorList>
            <person name="Ellenberger Sabrina"/>
        </authorList>
    </citation>
    <scope>NUCLEOTIDE SEQUENCE [LARGE SCALE GENOMIC DNA]</scope>
    <source>
        <strain evidence="7 8">CBS 412.66</strain>
    </source>
</reference>
<evidence type="ECO:0000256" key="3">
    <source>
        <dbReference type="ARBA" id="ARBA00022803"/>
    </source>
</evidence>
<dbReference type="InterPro" id="IPR047150">
    <property type="entry name" value="SGT"/>
</dbReference>
<dbReference type="SMART" id="SM00028">
    <property type="entry name" value="TPR"/>
    <property type="match status" value="2"/>
</dbReference>
<proteinExistence type="inferred from homology"/>
<evidence type="ECO:0000256" key="4">
    <source>
        <dbReference type="PROSITE-ProRule" id="PRU00339"/>
    </source>
</evidence>
<evidence type="ECO:0000256" key="5">
    <source>
        <dbReference type="SAM" id="MobiDB-lite"/>
    </source>
</evidence>
<dbReference type="PANTHER" id="PTHR45831:SF2">
    <property type="entry name" value="LD24721P"/>
    <property type="match status" value="1"/>
</dbReference>
<evidence type="ECO:0000256" key="2">
    <source>
        <dbReference type="ARBA" id="ARBA00022737"/>
    </source>
</evidence>
<dbReference type="GO" id="GO:0072380">
    <property type="term" value="C:TRC complex"/>
    <property type="evidence" value="ECO:0007669"/>
    <property type="project" value="TreeGrafter"/>
</dbReference>